<dbReference type="PRINTS" id="PR00457">
    <property type="entry name" value="ANPEROXIDASE"/>
</dbReference>
<evidence type="ECO:0000256" key="20">
    <source>
        <dbReference type="ARBA" id="ARBA00049501"/>
    </source>
</evidence>
<dbReference type="CDD" id="cd00096">
    <property type="entry name" value="Ig"/>
    <property type="match status" value="1"/>
</dbReference>
<dbReference type="SMART" id="SM00406">
    <property type="entry name" value="IGv"/>
    <property type="match status" value="2"/>
</dbReference>
<dbReference type="InterPro" id="IPR007110">
    <property type="entry name" value="Ig-like_dom"/>
</dbReference>
<evidence type="ECO:0000256" key="23">
    <source>
        <dbReference type="SAM" id="Coils"/>
    </source>
</evidence>
<comment type="catalytic activity">
    <reaction evidence="20">
        <text>hypobromite + L-tyrosyl-[protein] + H(+) = 3-bromo-L-tyrosyl-[protein] + H2O</text>
        <dbReference type="Rhea" id="RHEA:69356"/>
        <dbReference type="Rhea" id="RHEA-COMP:10136"/>
        <dbReference type="Rhea" id="RHEA-COMP:17686"/>
        <dbReference type="ChEBI" id="CHEBI:15377"/>
        <dbReference type="ChEBI" id="CHEBI:15378"/>
        <dbReference type="ChEBI" id="CHEBI:29250"/>
        <dbReference type="ChEBI" id="CHEBI:46858"/>
        <dbReference type="ChEBI" id="CHEBI:183512"/>
    </reaction>
    <physiologicalReaction direction="left-to-right" evidence="20">
        <dbReference type="Rhea" id="RHEA:69357"/>
    </physiologicalReaction>
</comment>
<dbReference type="InterPro" id="IPR013783">
    <property type="entry name" value="Ig-like_fold"/>
</dbReference>
<evidence type="ECO:0000256" key="11">
    <source>
        <dbReference type="ARBA" id="ARBA00023002"/>
    </source>
</evidence>
<feature type="binding site" description="axial binding residue" evidence="22">
    <location>
        <position position="983"/>
    </location>
    <ligand>
        <name>heme b</name>
        <dbReference type="ChEBI" id="CHEBI:60344"/>
    </ligand>
    <ligandPart>
        <name>Fe</name>
        <dbReference type="ChEBI" id="CHEBI:18248"/>
    </ligandPart>
</feature>
<evidence type="ECO:0000256" key="7">
    <source>
        <dbReference type="ARBA" id="ARBA00022723"/>
    </source>
</evidence>
<dbReference type="InterPro" id="IPR032675">
    <property type="entry name" value="LRR_dom_sf"/>
</dbReference>
<keyword evidence="27" id="KW-1185">Reference proteome</keyword>
<dbReference type="PROSITE" id="PS50835">
    <property type="entry name" value="IG_LIKE"/>
    <property type="match status" value="3"/>
</dbReference>
<dbReference type="FunFam" id="2.60.40.10:FF:000032">
    <property type="entry name" value="palladin isoform X1"/>
    <property type="match status" value="2"/>
</dbReference>
<dbReference type="Pfam" id="PF13855">
    <property type="entry name" value="LRR_8"/>
    <property type="match status" value="1"/>
</dbReference>
<feature type="domain" description="Ig-like" evidence="25">
    <location>
        <begin position="440"/>
        <end position="524"/>
    </location>
</feature>
<evidence type="ECO:0000256" key="24">
    <source>
        <dbReference type="SAM" id="SignalP"/>
    </source>
</evidence>
<comment type="catalytic activity">
    <reaction evidence="17">
        <text>L-lysyl-[collagen] + L-methionyl-[collagen] + H2O2 = [collagen]-L-lysyl-N-S-L-methionyl-[collagen] + 2 H2O + H(+)</text>
        <dbReference type="Rhea" id="RHEA:66020"/>
        <dbReference type="Rhea" id="RHEA-COMP:12751"/>
        <dbReference type="Rhea" id="RHEA-COMP:16949"/>
        <dbReference type="Rhea" id="RHEA-COMP:16951"/>
        <dbReference type="ChEBI" id="CHEBI:15377"/>
        <dbReference type="ChEBI" id="CHEBI:15378"/>
        <dbReference type="ChEBI" id="CHEBI:16044"/>
        <dbReference type="ChEBI" id="CHEBI:16240"/>
        <dbReference type="ChEBI" id="CHEBI:29969"/>
        <dbReference type="ChEBI" id="CHEBI:166867"/>
    </reaction>
    <physiologicalReaction direction="left-to-right" evidence="17">
        <dbReference type="Rhea" id="RHEA:66021"/>
    </physiologicalReaction>
</comment>
<evidence type="ECO:0000256" key="22">
    <source>
        <dbReference type="PIRSR" id="PIRSR619791-2"/>
    </source>
</evidence>
<dbReference type="InterPro" id="IPR003591">
    <property type="entry name" value="Leu-rich_rpt_typical-subtyp"/>
</dbReference>
<keyword evidence="15" id="KW-0393">Immunoglobulin domain</keyword>
<dbReference type="InterPro" id="IPR036179">
    <property type="entry name" value="Ig-like_dom_sf"/>
</dbReference>
<comment type="catalytic activity">
    <reaction evidence="18">
        <text>L-lysyl-[collagen] + L-methionyl-[collagen] + hypobromite = [collagen]-L-lysyl-N-S-L-methionyl-[collagen] + bromide + H2O + H(+)</text>
        <dbReference type="Rhea" id="RHEA:66024"/>
        <dbReference type="Rhea" id="RHEA-COMP:12751"/>
        <dbReference type="Rhea" id="RHEA-COMP:16949"/>
        <dbReference type="Rhea" id="RHEA-COMP:16951"/>
        <dbReference type="ChEBI" id="CHEBI:15377"/>
        <dbReference type="ChEBI" id="CHEBI:15378"/>
        <dbReference type="ChEBI" id="CHEBI:15858"/>
        <dbReference type="ChEBI" id="CHEBI:16044"/>
        <dbReference type="ChEBI" id="CHEBI:29250"/>
        <dbReference type="ChEBI" id="CHEBI:29969"/>
        <dbReference type="ChEBI" id="CHEBI:166867"/>
    </reaction>
    <physiologicalReaction direction="left-to-right" evidence="18">
        <dbReference type="Rhea" id="RHEA:66025"/>
    </physiologicalReaction>
</comment>
<feature type="domain" description="Ig-like" evidence="25">
    <location>
        <begin position="242"/>
        <end position="344"/>
    </location>
</feature>
<dbReference type="GO" id="GO:0006979">
    <property type="term" value="P:response to oxidative stress"/>
    <property type="evidence" value="ECO:0007669"/>
    <property type="project" value="InterPro"/>
</dbReference>
<comment type="cofactor">
    <cofactor evidence="1">
        <name>heme b</name>
        <dbReference type="ChEBI" id="CHEBI:60344"/>
    </cofactor>
</comment>
<evidence type="ECO:0000256" key="6">
    <source>
        <dbReference type="ARBA" id="ARBA00022617"/>
    </source>
</evidence>
<dbReference type="InterPro" id="IPR034824">
    <property type="entry name" value="Peroxidasin_peroxidase"/>
</dbReference>
<keyword evidence="10" id="KW-0106">Calcium</keyword>
<feature type="signal peptide" evidence="24">
    <location>
        <begin position="1"/>
        <end position="20"/>
    </location>
</feature>
<dbReference type="OrthoDB" id="823504at2759"/>
<dbReference type="GO" id="GO:0005615">
    <property type="term" value="C:extracellular space"/>
    <property type="evidence" value="ECO:0007669"/>
    <property type="project" value="TreeGrafter"/>
</dbReference>
<dbReference type="Pfam" id="PF07679">
    <property type="entry name" value="I-set"/>
    <property type="match status" value="1"/>
</dbReference>
<evidence type="ECO:0000256" key="9">
    <source>
        <dbReference type="ARBA" id="ARBA00022737"/>
    </source>
</evidence>
<dbReference type="GO" id="GO:0071944">
    <property type="term" value="C:cell periphery"/>
    <property type="evidence" value="ECO:0007669"/>
    <property type="project" value="UniProtKB-ARBA"/>
</dbReference>
<keyword evidence="3" id="KW-0964">Secreted</keyword>
<evidence type="ECO:0000256" key="18">
    <source>
        <dbReference type="ARBA" id="ARBA00048396"/>
    </source>
</evidence>
<comment type="catalytic activity">
    <reaction evidence="16">
        <text>bromide + H2O2 = hypobromite + H2O</text>
        <dbReference type="Rhea" id="RHEA:66016"/>
        <dbReference type="ChEBI" id="CHEBI:15377"/>
        <dbReference type="ChEBI" id="CHEBI:15858"/>
        <dbReference type="ChEBI" id="CHEBI:16240"/>
        <dbReference type="ChEBI" id="CHEBI:29250"/>
    </reaction>
    <physiologicalReaction direction="left-to-right" evidence="16">
        <dbReference type="Rhea" id="RHEA:66017"/>
    </physiologicalReaction>
</comment>
<dbReference type="PANTHER" id="PTHR11475:SF58">
    <property type="entry name" value="PEROXIDASIN"/>
    <property type="match status" value="1"/>
</dbReference>
<dbReference type="InterPro" id="IPR013106">
    <property type="entry name" value="Ig_V-set"/>
</dbReference>
<evidence type="ECO:0000256" key="8">
    <source>
        <dbReference type="ARBA" id="ARBA00022729"/>
    </source>
</evidence>
<dbReference type="PANTHER" id="PTHR11475">
    <property type="entry name" value="OXIDASE/PEROXIDASE"/>
    <property type="match status" value="1"/>
</dbReference>
<dbReference type="Pfam" id="PF13927">
    <property type="entry name" value="Ig_3"/>
    <property type="match status" value="2"/>
</dbReference>
<evidence type="ECO:0000313" key="26">
    <source>
        <dbReference type="EMBL" id="KYM79496.1"/>
    </source>
</evidence>
<feature type="domain" description="Ig-like" evidence="25">
    <location>
        <begin position="347"/>
        <end position="427"/>
    </location>
</feature>
<dbReference type="Proteomes" id="UP000078540">
    <property type="component" value="Unassembled WGS sequence"/>
</dbReference>
<dbReference type="SMART" id="SM00082">
    <property type="entry name" value="LRRCT"/>
    <property type="match status" value="1"/>
</dbReference>
<sequence>MRRTVDLLVWTLLVPSLLFATDPLQQVTGETVECPQKCVCYNNTMQVRCMFLKLIQVPRVPANVTVLDLRFNSIAEVRGGSFHGHNQLHTLLLNDNHIRRLPAGAFEGAPNLRILYLYKNRIEHIAPGAFAGLPRLEQLYLHHNHLREIRPGTFNNLPVLERLFLHSNKLHRLPANAFVNVGPMTRLRLDSNALICDCNLVWLVERLQDKPTEMAAICQSPHEMKGRSLTTMLPEDFHCTKPRIIEGPEDTVVRFGDTITLTCRVTGDPTPKIKWMKNTRYSWEADDDEEKYVVIREDGEKYVIREDGTLVISGTTEQDGGMYECVASSDMGSAKSRKARAVITAASQLILAERPESQNVTAGTNVTFSCRALGRPDTHWFRDGRSILFNDRISLENDGTLLRILAVKETDAGKYECYLRSTDHTVHLFANLNVVDLTAPRLLFRPQDIEVELNAIVEVPCRAEGIPKPVIQWKKDGSALESNRVKITRGGSLLIFNVTPQDSGRYECSAINDYGRATGDALVRVRQPGATDTLVIRAFQSATEEIDRAINKTLSSLFNSDGSSKHVDPFRLTRFPNAIDRAAARPAELFERTLINIRRMVDTGSKANVTGEFRYEEILTAEQVKEIERLSGCTGHRRRQNCTNRCFHHKYRAIDGSCNNLRHPTWGSSHTGFRRVLQPIYENGFSMPVGWEKGRRYYGYPKPAARLVSTTLISTHAITSDDQISHMVMQWGQFLDHDLDHALPSVSSESWDGIDCKKSCDNAAPCFPMEVPPGDPRISNRRCIDFIRSSAVCGSGATSVLWGDLMPREQLNQLTSYLDASQVYGYDDKLARDLRDFTTDRGLLREGPTLPGHKPLLPYASGQFVDCRRNPLESSINCFVAGDIRANEQVGLLAMHTLWLREHNRIARALREMNPHWNGEKLYQEARRIVGAEMQHITYRHWLPRIFGSTIEDSMLGSYRGYDSNVDASISNVFATAALRFGHSLIQPRLERLNASFQPIPQGPLNLRDAFFAPWRLVEEGGVDPLIRGMYATAAKLKLPEQNLNVELTEQLFRTAHAVALDLAAMNIQRGRDHGLPGYVEWRDYCNMSRVETFEHLINDISSARVRQKLRELYGHPSNIDVWVGGILEDQLPGMKVGPLFKCLLLEQFRRTRDGDRFWYENPSIFRAEQLVQIQQVSLARILCDNGDNITRVQPNVFLLPESRNDLVNCDEIPYVDLNAWSDCCENCEDRDNTISRVRREAEKYFAPSRDYVKDTDSLSREEKIEYLQRMFDESNRETKRLQQQSDNLSRRMKELELFLKDIKNTIEK</sequence>
<keyword evidence="7 22" id="KW-0479">Metal-binding</keyword>
<dbReference type="GO" id="GO:0046872">
    <property type="term" value="F:metal ion binding"/>
    <property type="evidence" value="ECO:0007669"/>
    <property type="project" value="UniProtKB-KW"/>
</dbReference>
<evidence type="ECO:0000256" key="21">
    <source>
        <dbReference type="ARBA" id="ARBA00061342"/>
    </source>
</evidence>
<dbReference type="SUPFAM" id="SSF48113">
    <property type="entry name" value="Heme-dependent peroxidases"/>
    <property type="match status" value="1"/>
</dbReference>
<keyword evidence="4" id="KW-0575">Peroxidase</keyword>
<feature type="chain" id="PRO_5007581888" evidence="24">
    <location>
        <begin position="21"/>
        <end position="1309"/>
    </location>
</feature>
<dbReference type="PROSITE" id="PS51450">
    <property type="entry name" value="LRR"/>
    <property type="match status" value="2"/>
</dbReference>
<keyword evidence="14" id="KW-0325">Glycoprotein</keyword>
<dbReference type="Pfam" id="PF03098">
    <property type="entry name" value="An_peroxidase"/>
    <property type="match status" value="1"/>
</dbReference>
<evidence type="ECO:0000256" key="1">
    <source>
        <dbReference type="ARBA" id="ARBA00001970"/>
    </source>
</evidence>
<gene>
    <name evidence="26" type="ORF">ALC53_10042</name>
</gene>
<organism evidence="26 27">
    <name type="scientific">Atta colombica</name>
    <dbReference type="NCBI Taxonomy" id="520822"/>
    <lineage>
        <taxon>Eukaryota</taxon>
        <taxon>Metazoa</taxon>
        <taxon>Ecdysozoa</taxon>
        <taxon>Arthropoda</taxon>
        <taxon>Hexapoda</taxon>
        <taxon>Insecta</taxon>
        <taxon>Pterygota</taxon>
        <taxon>Neoptera</taxon>
        <taxon>Endopterygota</taxon>
        <taxon>Hymenoptera</taxon>
        <taxon>Apocrita</taxon>
        <taxon>Aculeata</taxon>
        <taxon>Formicoidea</taxon>
        <taxon>Formicidae</taxon>
        <taxon>Myrmicinae</taxon>
        <taxon>Atta</taxon>
    </lineage>
</organism>
<keyword evidence="6 22" id="KW-0349">Heme</keyword>
<protein>
    <submittedName>
        <fullName evidence="26">Peroxidasin</fullName>
    </submittedName>
</protein>
<dbReference type="GO" id="GO:0004601">
    <property type="term" value="F:peroxidase activity"/>
    <property type="evidence" value="ECO:0007669"/>
    <property type="project" value="UniProtKB-KW"/>
</dbReference>
<evidence type="ECO:0000313" key="27">
    <source>
        <dbReference type="Proteomes" id="UP000078540"/>
    </source>
</evidence>
<evidence type="ECO:0000256" key="17">
    <source>
        <dbReference type="ARBA" id="ARBA00047610"/>
    </source>
</evidence>
<dbReference type="KEGG" id="acoc:108690105"/>
<dbReference type="GO" id="GO:0020037">
    <property type="term" value="F:heme binding"/>
    <property type="evidence" value="ECO:0007669"/>
    <property type="project" value="InterPro"/>
</dbReference>
<keyword evidence="12 22" id="KW-0408">Iron</keyword>
<evidence type="ECO:0000256" key="19">
    <source>
        <dbReference type="ARBA" id="ARBA00048887"/>
    </source>
</evidence>
<dbReference type="PROSITE" id="PS50292">
    <property type="entry name" value="PEROXIDASE_3"/>
    <property type="match status" value="1"/>
</dbReference>
<feature type="coiled-coil region" evidence="23">
    <location>
        <begin position="1265"/>
        <end position="1306"/>
    </location>
</feature>
<dbReference type="CDD" id="cd09826">
    <property type="entry name" value="peroxidasin_like"/>
    <property type="match status" value="1"/>
</dbReference>
<evidence type="ECO:0000256" key="13">
    <source>
        <dbReference type="ARBA" id="ARBA00023157"/>
    </source>
</evidence>
<dbReference type="EMBL" id="KQ976599">
    <property type="protein sequence ID" value="KYM79496.1"/>
    <property type="molecule type" value="Genomic_DNA"/>
</dbReference>
<dbReference type="SMART" id="SM00369">
    <property type="entry name" value="LRR_TYP"/>
    <property type="match status" value="5"/>
</dbReference>
<comment type="subcellular location">
    <subcellularLocation>
        <location evidence="2">Secreted</location>
    </subcellularLocation>
</comment>
<dbReference type="Gene3D" id="1.10.640.10">
    <property type="entry name" value="Haem peroxidase domain superfamily, animal type"/>
    <property type="match status" value="1"/>
</dbReference>
<dbReference type="STRING" id="520822.A0A151I0R9"/>
<dbReference type="Gene3D" id="3.80.10.10">
    <property type="entry name" value="Ribonuclease Inhibitor"/>
    <property type="match status" value="2"/>
</dbReference>
<reference evidence="26 27" key="1">
    <citation type="submission" date="2015-09" db="EMBL/GenBank/DDBJ databases">
        <title>Atta colombica WGS genome.</title>
        <authorList>
            <person name="Nygaard S."/>
            <person name="Hu H."/>
            <person name="Boomsma J."/>
            <person name="Zhang G."/>
        </authorList>
    </citation>
    <scope>NUCLEOTIDE SEQUENCE [LARGE SCALE GENOMIC DNA]</scope>
    <source>
        <strain evidence="26">Treedump-2</strain>
        <tissue evidence="26">Whole body</tissue>
    </source>
</reference>
<accession>A0A151I0R9</accession>
<keyword evidence="9" id="KW-0677">Repeat</keyword>
<evidence type="ECO:0000256" key="16">
    <source>
        <dbReference type="ARBA" id="ARBA00047544"/>
    </source>
</evidence>
<evidence type="ECO:0000256" key="3">
    <source>
        <dbReference type="ARBA" id="ARBA00022525"/>
    </source>
</evidence>
<dbReference type="InterPro" id="IPR010255">
    <property type="entry name" value="Haem_peroxidase_sf"/>
</dbReference>
<dbReference type="InterPro" id="IPR037120">
    <property type="entry name" value="Haem_peroxidase_sf_animal"/>
</dbReference>
<dbReference type="SUPFAM" id="SSF48726">
    <property type="entry name" value="Immunoglobulin"/>
    <property type="match status" value="3"/>
</dbReference>
<evidence type="ECO:0000256" key="15">
    <source>
        <dbReference type="ARBA" id="ARBA00023319"/>
    </source>
</evidence>
<dbReference type="Gene3D" id="2.60.40.10">
    <property type="entry name" value="Immunoglobulins"/>
    <property type="match status" value="3"/>
</dbReference>
<comment type="similarity">
    <text evidence="21">Belongs to the peroxidase family. XPO subfamily.</text>
</comment>
<dbReference type="InterPro" id="IPR003598">
    <property type="entry name" value="Ig_sub2"/>
</dbReference>
<evidence type="ECO:0000259" key="25">
    <source>
        <dbReference type="PROSITE" id="PS50835"/>
    </source>
</evidence>
<comment type="catalytic activity">
    <reaction evidence="19">
        <text>L-tyrosyl-[protein] + bromide + H2O2 + H(+) = 3-bromo-L-tyrosyl-[protein] + 2 H2O</text>
        <dbReference type="Rhea" id="RHEA:69360"/>
        <dbReference type="Rhea" id="RHEA-COMP:10136"/>
        <dbReference type="Rhea" id="RHEA-COMP:17686"/>
        <dbReference type="ChEBI" id="CHEBI:15377"/>
        <dbReference type="ChEBI" id="CHEBI:15378"/>
        <dbReference type="ChEBI" id="CHEBI:15858"/>
        <dbReference type="ChEBI" id="CHEBI:16240"/>
        <dbReference type="ChEBI" id="CHEBI:46858"/>
        <dbReference type="ChEBI" id="CHEBI:183512"/>
    </reaction>
    <physiologicalReaction direction="left-to-right" evidence="19">
        <dbReference type="Rhea" id="RHEA:69361"/>
    </physiologicalReaction>
</comment>
<evidence type="ECO:0000256" key="2">
    <source>
        <dbReference type="ARBA" id="ARBA00004613"/>
    </source>
</evidence>
<name>A0A151I0R9_9HYME</name>
<dbReference type="SMART" id="SM00409">
    <property type="entry name" value="IG"/>
    <property type="match status" value="3"/>
</dbReference>
<evidence type="ECO:0000256" key="14">
    <source>
        <dbReference type="ARBA" id="ARBA00023180"/>
    </source>
</evidence>
<dbReference type="InterPro" id="IPR000483">
    <property type="entry name" value="Cys-rich_flank_reg_C"/>
</dbReference>
<keyword evidence="5" id="KW-0433">Leucine-rich repeat</keyword>
<dbReference type="SMART" id="SM00408">
    <property type="entry name" value="IGc2"/>
    <property type="match status" value="3"/>
</dbReference>
<dbReference type="FunFam" id="1.10.640.10:FF:000001">
    <property type="entry name" value="Peroxidasin homolog"/>
    <property type="match status" value="1"/>
</dbReference>
<keyword evidence="11" id="KW-0560">Oxidoreductase</keyword>
<dbReference type="InterPro" id="IPR003599">
    <property type="entry name" value="Ig_sub"/>
</dbReference>
<evidence type="ECO:0000256" key="12">
    <source>
        <dbReference type="ARBA" id="ARBA00023004"/>
    </source>
</evidence>
<dbReference type="InterPro" id="IPR019791">
    <property type="entry name" value="Haem_peroxidase_animal"/>
</dbReference>
<keyword evidence="13" id="KW-1015">Disulfide bond</keyword>
<dbReference type="SUPFAM" id="SSF52058">
    <property type="entry name" value="L domain-like"/>
    <property type="match status" value="1"/>
</dbReference>
<proteinExistence type="inferred from homology"/>
<keyword evidence="23" id="KW-0175">Coiled coil</keyword>
<dbReference type="InterPro" id="IPR001611">
    <property type="entry name" value="Leu-rich_rpt"/>
</dbReference>
<dbReference type="InterPro" id="IPR013098">
    <property type="entry name" value="Ig_I-set"/>
</dbReference>
<evidence type="ECO:0000256" key="5">
    <source>
        <dbReference type="ARBA" id="ARBA00022614"/>
    </source>
</evidence>
<keyword evidence="8 24" id="KW-0732">Signal</keyword>
<evidence type="ECO:0000256" key="10">
    <source>
        <dbReference type="ARBA" id="ARBA00022837"/>
    </source>
</evidence>
<evidence type="ECO:0000256" key="4">
    <source>
        <dbReference type="ARBA" id="ARBA00022559"/>
    </source>
</evidence>